<accession>A0ABU0TF25</accession>
<reference evidence="6 7" key="1">
    <citation type="submission" date="2023-07" db="EMBL/GenBank/DDBJ databases">
        <title>Functional and genomic diversity of the sorghum phyllosphere microbiome.</title>
        <authorList>
            <person name="Shade A."/>
        </authorList>
    </citation>
    <scope>NUCLEOTIDE SEQUENCE [LARGE SCALE GENOMIC DNA]</scope>
    <source>
        <strain evidence="6 7">SORGH_AS_1064</strain>
    </source>
</reference>
<proteinExistence type="predicted"/>
<keyword evidence="6" id="KW-0675">Receptor</keyword>
<dbReference type="SUPFAM" id="SSF56935">
    <property type="entry name" value="Porins"/>
    <property type="match status" value="1"/>
</dbReference>
<keyword evidence="2" id="KW-0472">Membrane</keyword>
<evidence type="ECO:0000256" key="3">
    <source>
        <dbReference type="ARBA" id="ARBA00023237"/>
    </source>
</evidence>
<comment type="subcellular location">
    <subcellularLocation>
        <location evidence="1">Cell outer membrane</location>
    </subcellularLocation>
</comment>
<dbReference type="InterPro" id="IPR036942">
    <property type="entry name" value="Beta-barrel_TonB_sf"/>
</dbReference>
<evidence type="ECO:0000256" key="1">
    <source>
        <dbReference type="ARBA" id="ARBA00004442"/>
    </source>
</evidence>
<dbReference type="SUPFAM" id="SSF49464">
    <property type="entry name" value="Carboxypeptidase regulatory domain-like"/>
    <property type="match status" value="1"/>
</dbReference>
<name>A0ABU0TF25_9FLAO</name>
<keyword evidence="7" id="KW-1185">Reference proteome</keyword>
<dbReference type="InterPro" id="IPR041700">
    <property type="entry name" value="OMP_b-brl_3"/>
</dbReference>
<keyword evidence="3" id="KW-0998">Cell outer membrane</keyword>
<dbReference type="InterPro" id="IPR008969">
    <property type="entry name" value="CarboxyPept-like_regulatory"/>
</dbReference>
<evidence type="ECO:0000313" key="7">
    <source>
        <dbReference type="Proteomes" id="UP001225072"/>
    </source>
</evidence>
<feature type="domain" description="Outer membrane protein beta-barrel" evidence="5">
    <location>
        <begin position="362"/>
        <end position="766"/>
    </location>
</feature>
<dbReference type="Pfam" id="PF14905">
    <property type="entry name" value="OMP_b-brl_3"/>
    <property type="match status" value="1"/>
</dbReference>
<dbReference type="Proteomes" id="UP001225072">
    <property type="component" value="Unassembled WGS sequence"/>
</dbReference>
<dbReference type="Gene3D" id="2.60.40.1120">
    <property type="entry name" value="Carboxypeptidase-like, regulatory domain"/>
    <property type="match status" value="1"/>
</dbReference>
<protein>
    <submittedName>
        <fullName evidence="6">Outer membrane receptor protein involved in Fe transport</fullName>
    </submittedName>
</protein>
<organism evidence="6 7">
    <name type="scientific">Chryseobacterium camelliae</name>
    <dbReference type="NCBI Taxonomy" id="1265445"/>
    <lineage>
        <taxon>Bacteria</taxon>
        <taxon>Pseudomonadati</taxon>
        <taxon>Bacteroidota</taxon>
        <taxon>Flavobacteriia</taxon>
        <taxon>Flavobacteriales</taxon>
        <taxon>Weeksellaceae</taxon>
        <taxon>Chryseobacterium group</taxon>
        <taxon>Chryseobacterium</taxon>
    </lineage>
</organism>
<comment type="caution">
    <text evidence="6">The sequence shown here is derived from an EMBL/GenBank/DDBJ whole genome shotgun (WGS) entry which is preliminary data.</text>
</comment>
<dbReference type="EMBL" id="JAUTAL010000001">
    <property type="protein sequence ID" value="MDQ1095665.1"/>
    <property type="molecule type" value="Genomic_DNA"/>
</dbReference>
<evidence type="ECO:0000313" key="6">
    <source>
        <dbReference type="EMBL" id="MDQ1095665.1"/>
    </source>
</evidence>
<gene>
    <name evidence="6" type="ORF">QE404_000812</name>
</gene>
<feature type="chain" id="PRO_5047060270" evidence="4">
    <location>
        <begin position="19"/>
        <end position="790"/>
    </location>
</feature>
<evidence type="ECO:0000259" key="5">
    <source>
        <dbReference type="Pfam" id="PF14905"/>
    </source>
</evidence>
<feature type="signal peptide" evidence="4">
    <location>
        <begin position="1"/>
        <end position="18"/>
    </location>
</feature>
<sequence>MKNTILSLLLFLSGLLYAQTVQPGIIQDAEGRMLDAATITLSKDQKNVTTVFSDLGNFSMSYPAPGTYTLIATLSGYQQVEIPLQLPKENLVIVLQKKEHVIEEVTMTKKKPLIERKIDRVSFNVENSIIASGGSAWEALMKAPGIQITSANDVTANRKNVRIYLDGKPLQLSGDDLAAYLQGMPSDQVAQVEIFSNPPARFDAEGASVVNIITKKAKKQGFNLSLNGGINQGTYTGYTGNTTFSYRKNKWNIYGNYGFTHRQTIQDHNIFVNYGNSLWNSTSRSVYRSNTHDYRLGVDYQVSDNQVLGFLMTGNNRKGKFGGSSPTQITSPAMKLDSILNTDNYATTLGDQYAYNLNYNLKLDSAKSSLNIDLDYSPFRNTNRSFTDNVTLLPDGSKTSYFFNIYTPSSQDISLLSGKADYHFKSVKGLEITSGIKYSSTKSISIFDYFNRDGSTLTAVEANRNHFTYLENVASAYISASGSVGPWSFQGGLRGEYTRTRGYEQNMDLLNERNYFKLFPTAFIQYKPHDNHEFQLNYAYRIERPEYNRLNPAKRFSSPYSVYAGNPALQPAFVHSVEAGYTYRHNYNLTVYYTSTRDVFTNINIQDNETKRYYGTQANLGLSAMAGMRLSGQVKPANWWDVNVLADVYRQREKSDYLSGSYDNHMISFSGSINQSFSIDKKTGLKAEISGTYNSACIQGIYRVRANSFIDIGIKMNVLKNAGTLKLTATDVFNTNNNFVSINFRDQQSHFFYQRESRFVTLSLLYRFGNTTASPRNRKTAGEEERKRMQ</sequence>
<dbReference type="RefSeq" id="WP_307446788.1">
    <property type="nucleotide sequence ID" value="NZ_JAUTAL010000001.1"/>
</dbReference>
<dbReference type="Gene3D" id="2.40.170.20">
    <property type="entry name" value="TonB-dependent receptor, beta-barrel domain"/>
    <property type="match status" value="1"/>
</dbReference>
<evidence type="ECO:0000256" key="2">
    <source>
        <dbReference type="ARBA" id="ARBA00023136"/>
    </source>
</evidence>
<keyword evidence="4" id="KW-0732">Signal</keyword>
<evidence type="ECO:0000256" key="4">
    <source>
        <dbReference type="SAM" id="SignalP"/>
    </source>
</evidence>